<comment type="caution">
    <text evidence="1">The sequence shown here is derived from an EMBL/GenBank/DDBJ whole genome shotgun (WGS) entry which is preliminary data.</text>
</comment>
<dbReference type="AlphaFoldDB" id="A0A835QKH2"/>
<proteinExistence type="predicted"/>
<reference evidence="1 2" key="1">
    <citation type="journal article" date="2020" name="Nat. Food">
        <title>A phased Vanilla planifolia genome enables genetic improvement of flavour and production.</title>
        <authorList>
            <person name="Hasing T."/>
            <person name="Tang H."/>
            <person name="Brym M."/>
            <person name="Khazi F."/>
            <person name="Huang T."/>
            <person name="Chambers A.H."/>
        </authorList>
    </citation>
    <scope>NUCLEOTIDE SEQUENCE [LARGE SCALE GENOMIC DNA]</scope>
    <source>
        <tissue evidence="1">Leaf</tissue>
    </source>
</reference>
<evidence type="ECO:0000313" key="1">
    <source>
        <dbReference type="EMBL" id="KAG0469347.1"/>
    </source>
</evidence>
<evidence type="ECO:0000313" key="2">
    <source>
        <dbReference type="Proteomes" id="UP000639772"/>
    </source>
</evidence>
<name>A0A835QKH2_VANPL</name>
<dbReference type="Proteomes" id="UP000639772">
    <property type="component" value="Chromosome 9"/>
</dbReference>
<dbReference type="EMBL" id="JADCNM010000009">
    <property type="protein sequence ID" value="KAG0469347.1"/>
    <property type="molecule type" value="Genomic_DNA"/>
</dbReference>
<dbReference type="PANTHER" id="PTHR46872:SF10">
    <property type="entry name" value="MYB-LIKE DOMAIN-CONTAINING PROTEIN"/>
    <property type="match status" value="1"/>
</dbReference>
<gene>
    <name evidence="1" type="ORF">HPP92_018675</name>
</gene>
<organism evidence="1 2">
    <name type="scientific">Vanilla planifolia</name>
    <name type="common">Vanilla</name>
    <dbReference type="NCBI Taxonomy" id="51239"/>
    <lineage>
        <taxon>Eukaryota</taxon>
        <taxon>Viridiplantae</taxon>
        <taxon>Streptophyta</taxon>
        <taxon>Embryophyta</taxon>
        <taxon>Tracheophyta</taxon>
        <taxon>Spermatophyta</taxon>
        <taxon>Magnoliopsida</taxon>
        <taxon>Liliopsida</taxon>
        <taxon>Asparagales</taxon>
        <taxon>Orchidaceae</taxon>
        <taxon>Vanilloideae</taxon>
        <taxon>Vanilleae</taxon>
        <taxon>Vanilla</taxon>
    </lineage>
</organism>
<dbReference type="OrthoDB" id="1938526at2759"/>
<protein>
    <submittedName>
        <fullName evidence="1">Uncharacterized protein</fullName>
    </submittedName>
</protein>
<sequence length="403" mass="46336">MAELSNPFDLPALESLLLPFPLLEAELRSLFNQIAATEDADLSGLINRCIRQIRRRKARCPDLKNKVETLVLELLMTSRLQAPSSVEVDRKRRKSDDYLRNMLTLLKGVATDPCDDRAGEARDWEGHVMRARKWLFVKPDESAGAEDFPYKKLKRHNYHSKLSQGISSKIINIPKRRSQRLLDLEKFGEILSTEPSVRIPIGKHAQADVPCWVCPLERHSCSEEDLHESRWLGTTVWPVKETSSEINLDTVGKGRLDCCSCVSPGSVECVKLHVSTSRLCLKAELGPVFHDWCFEQMGEVVSRTWTRKEQVKFDEIVKHNSDSVGMNFWEAALKHFITKSRKDISSYFFNVYVLRRFRVYTRLKSEAAESDVDDVGSRFVKDITDSVEQHSKSYEKRYLKRSS</sequence>
<accession>A0A835QKH2</accession>
<dbReference type="PANTHER" id="PTHR46872">
    <property type="entry name" value="DNA BINDING PROTEIN"/>
    <property type="match status" value="1"/>
</dbReference>